<dbReference type="PANTHER" id="PTHR37417">
    <property type="entry name" value="67 KDA MYOSIN-CROSS-REACTIVE ANTIGEN FAMILY PROTEIN (AFU_ORTHOLOGUE AFUA_5G09970)"/>
    <property type="match status" value="1"/>
</dbReference>
<evidence type="ECO:0000256" key="1">
    <source>
        <dbReference type="SAM" id="MobiDB-lite"/>
    </source>
</evidence>
<keyword evidence="3" id="KW-1185">Reference proteome</keyword>
<gene>
    <name evidence="2" type="ORF">GCM10025864_13690</name>
</gene>
<dbReference type="Pfam" id="PF06100">
    <property type="entry name" value="MCRA"/>
    <property type="match status" value="1"/>
</dbReference>
<comment type="caution">
    <text evidence="2">The sequence shown here is derived from an EMBL/GenBank/DDBJ whole genome shotgun (WGS) entry which is preliminary data.</text>
</comment>
<evidence type="ECO:0000313" key="3">
    <source>
        <dbReference type="Proteomes" id="UP001157091"/>
    </source>
</evidence>
<proteinExistence type="predicted"/>
<feature type="compositionally biased region" description="Low complexity" evidence="1">
    <location>
        <begin position="286"/>
        <end position="313"/>
    </location>
</feature>
<evidence type="ECO:0000313" key="2">
    <source>
        <dbReference type="EMBL" id="GMA23610.1"/>
    </source>
</evidence>
<dbReference type="Proteomes" id="UP001157091">
    <property type="component" value="Unassembled WGS sequence"/>
</dbReference>
<feature type="compositionally biased region" description="Basic and acidic residues" evidence="1">
    <location>
        <begin position="235"/>
        <end position="247"/>
    </location>
</feature>
<feature type="region of interest" description="Disordered" evidence="1">
    <location>
        <begin position="229"/>
        <end position="313"/>
    </location>
</feature>
<organism evidence="2 3">
    <name type="scientific">Luteimicrobium album</name>
    <dbReference type="NCBI Taxonomy" id="1054550"/>
    <lineage>
        <taxon>Bacteria</taxon>
        <taxon>Bacillati</taxon>
        <taxon>Actinomycetota</taxon>
        <taxon>Actinomycetes</taxon>
        <taxon>Micrococcales</taxon>
        <taxon>Luteimicrobium</taxon>
    </lineage>
</organism>
<dbReference type="InterPro" id="IPR010354">
    <property type="entry name" value="Oleate_hydratase"/>
</dbReference>
<sequence length="313" mass="35213">MIRGGREMEDHMECLWDLFRTIPSLEVEGSVLDEFYWLNKDDPNYSLCRVTENRGQDAHTNKLFTLNEKAQKDLIKVFMAPREEMEGKRIDEVFGEDFLKSNFWLYWRTMFAFEEWHSALEMKLYIHRFVHHIGGLPDLSALKFTKYNQYESLVLPLYRWLLDQGVTFRFATEVTDIDFTFDGGRKQATRLHWVKRASSGEGGASAADAVGGVDLGPDDLVLATIGGLTENSDEGDQHTPARIDEGPPRAGSCGRRSPRKTRRSGARRCSAATSRSRSGSRRPSRRSTSGSPSTSSGSRSATRSAGRSSRAAS</sequence>
<feature type="compositionally biased region" description="Basic residues" evidence="1">
    <location>
        <begin position="256"/>
        <end position="266"/>
    </location>
</feature>
<accession>A0ABQ6I1F8</accession>
<dbReference type="EMBL" id="BSUK01000001">
    <property type="protein sequence ID" value="GMA23610.1"/>
    <property type="molecule type" value="Genomic_DNA"/>
</dbReference>
<protein>
    <recommendedName>
        <fullName evidence="4">Oleate hydratase</fullName>
    </recommendedName>
</protein>
<name>A0ABQ6I1F8_9MICO</name>
<reference evidence="3" key="1">
    <citation type="journal article" date="2019" name="Int. J. Syst. Evol. Microbiol.">
        <title>The Global Catalogue of Microorganisms (GCM) 10K type strain sequencing project: providing services to taxonomists for standard genome sequencing and annotation.</title>
        <authorList>
            <consortium name="The Broad Institute Genomics Platform"/>
            <consortium name="The Broad Institute Genome Sequencing Center for Infectious Disease"/>
            <person name="Wu L."/>
            <person name="Ma J."/>
        </authorList>
    </citation>
    <scope>NUCLEOTIDE SEQUENCE [LARGE SCALE GENOMIC DNA]</scope>
    <source>
        <strain evidence="3">NBRC 106348</strain>
    </source>
</reference>
<dbReference type="PANTHER" id="PTHR37417:SF3">
    <property type="entry name" value="MYOSIN-CROSSREACTIVE PROTEIN"/>
    <property type="match status" value="1"/>
</dbReference>
<feature type="compositionally biased region" description="Low complexity" evidence="1">
    <location>
        <begin position="267"/>
        <end position="277"/>
    </location>
</feature>
<dbReference type="SUPFAM" id="SSF51905">
    <property type="entry name" value="FAD/NAD(P)-binding domain"/>
    <property type="match status" value="1"/>
</dbReference>
<dbReference type="InterPro" id="IPR036188">
    <property type="entry name" value="FAD/NAD-bd_sf"/>
</dbReference>
<dbReference type="Gene3D" id="3.50.50.60">
    <property type="entry name" value="FAD/NAD(P)-binding domain"/>
    <property type="match status" value="2"/>
</dbReference>
<evidence type="ECO:0008006" key="4">
    <source>
        <dbReference type="Google" id="ProtNLM"/>
    </source>
</evidence>